<dbReference type="EMBL" id="JBHRTR010000054">
    <property type="protein sequence ID" value="MFC3231259.1"/>
    <property type="molecule type" value="Genomic_DNA"/>
</dbReference>
<keyword evidence="3" id="KW-1185">Reference proteome</keyword>
<dbReference type="Proteomes" id="UP001595528">
    <property type="component" value="Unassembled WGS sequence"/>
</dbReference>
<dbReference type="Gene3D" id="3.30.1380.10">
    <property type="match status" value="1"/>
</dbReference>
<keyword evidence="2" id="KW-0378">Hydrolase</keyword>
<keyword evidence="2" id="KW-0645">Protease</keyword>
<dbReference type="InterPro" id="IPR009045">
    <property type="entry name" value="Zn_M74/Hedgehog-like"/>
</dbReference>
<dbReference type="RefSeq" id="WP_379906725.1">
    <property type="nucleotide sequence ID" value="NZ_JBHRTR010000054.1"/>
</dbReference>
<protein>
    <submittedName>
        <fullName evidence="2">D-Ala-D-Ala carboxypeptidase family metallohydrolase</fullName>
    </submittedName>
</protein>
<keyword evidence="2" id="KW-0121">Carboxypeptidase</keyword>
<gene>
    <name evidence="2" type="ORF">ACFOGJ_28685</name>
</gene>
<sequence length="136" mass="15079">MPLSRTAIYARPHFRWDELRCRGCDGSCLHSRDGKPLANPTEASLDKLEALRNAVGIPLHLNSASRCPLHNARVGGAPLSQHRATAVRQSTAYDILIRGIDKWQLIRAAEDVGFGGIGTGYRSFVHVDDRGHRARW</sequence>
<dbReference type="InterPro" id="IPR013230">
    <property type="entry name" value="Peptidase_M15A_C"/>
</dbReference>
<evidence type="ECO:0000313" key="2">
    <source>
        <dbReference type="EMBL" id="MFC3231259.1"/>
    </source>
</evidence>
<feature type="domain" description="Peptidase M15A C-terminal" evidence="1">
    <location>
        <begin position="13"/>
        <end position="128"/>
    </location>
</feature>
<dbReference type="GO" id="GO:0004180">
    <property type="term" value="F:carboxypeptidase activity"/>
    <property type="evidence" value="ECO:0007669"/>
    <property type="project" value="UniProtKB-KW"/>
</dbReference>
<organism evidence="2 3">
    <name type="scientific">Marinibaculum pumilum</name>
    <dbReference type="NCBI Taxonomy" id="1766165"/>
    <lineage>
        <taxon>Bacteria</taxon>
        <taxon>Pseudomonadati</taxon>
        <taxon>Pseudomonadota</taxon>
        <taxon>Alphaproteobacteria</taxon>
        <taxon>Rhodospirillales</taxon>
        <taxon>Rhodospirillaceae</taxon>
        <taxon>Marinibaculum</taxon>
    </lineage>
</organism>
<name>A0ABV7L9Q3_9PROT</name>
<reference evidence="3" key="1">
    <citation type="journal article" date="2019" name="Int. J. Syst. Evol. Microbiol.">
        <title>The Global Catalogue of Microorganisms (GCM) 10K type strain sequencing project: providing services to taxonomists for standard genome sequencing and annotation.</title>
        <authorList>
            <consortium name="The Broad Institute Genomics Platform"/>
            <consortium name="The Broad Institute Genome Sequencing Center for Infectious Disease"/>
            <person name="Wu L."/>
            <person name="Ma J."/>
        </authorList>
    </citation>
    <scope>NUCLEOTIDE SEQUENCE [LARGE SCALE GENOMIC DNA]</scope>
    <source>
        <strain evidence="3">KCTC 42964</strain>
    </source>
</reference>
<evidence type="ECO:0000259" key="1">
    <source>
        <dbReference type="Pfam" id="PF08291"/>
    </source>
</evidence>
<accession>A0ABV7L9Q3</accession>
<comment type="caution">
    <text evidence="2">The sequence shown here is derived from an EMBL/GenBank/DDBJ whole genome shotgun (WGS) entry which is preliminary data.</text>
</comment>
<dbReference type="SUPFAM" id="SSF55166">
    <property type="entry name" value="Hedgehog/DD-peptidase"/>
    <property type="match status" value="1"/>
</dbReference>
<proteinExistence type="predicted"/>
<dbReference type="Pfam" id="PF08291">
    <property type="entry name" value="Peptidase_M15_3"/>
    <property type="match status" value="1"/>
</dbReference>
<evidence type="ECO:0000313" key="3">
    <source>
        <dbReference type="Proteomes" id="UP001595528"/>
    </source>
</evidence>